<evidence type="ECO:0000313" key="11">
    <source>
        <dbReference type="Proteomes" id="UP000332933"/>
    </source>
</evidence>
<feature type="transmembrane region" description="Helical" evidence="7">
    <location>
        <begin position="1422"/>
        <end position="1439"/>
    </location>
</feature>
<keyword evidence="4 7" id="KW-1133">Transmembrane helix</keyword>
<dbReference type="OrthoDB" id="300855at2759"/>
<dbReference type="InterPro" id="IPR014821">
    <property type="entry name" value="Ins145_P3_rcpt"/>
</dbReference>
<sequence>MSTRRRDQGVLYEGDTIYLAIDGDGYVHSDGFVDERLGCLANPTSLLQGCLFRVLPKLSYEAHKALHRASAAVGTERHALMVQQAKIEADANAMLVTRAETASQSIVYGQAVQLQHVLSGKFLTSSSKSLAPLDKSCTKVELHAPGSTKSWFMFIPRYRNRTLGQPVAFTDAVCLTRSKHSALFLHQSRMALDDLDRCEINISYKETVFRVIKYAQHGAVARSLHAGKLYRLYHMEGQSYVSMTANNHKIKKPYLRPIQPDTNPLASDNMTVKSLFTLERMDARQGGCVDDFTHKFRFRHVASGKFLALESMNGATSTAVFNVGLCGTCDEDTTDGSKFVLTPSGGDSQVVYRIETHVHGRVLRLHNPHHAKSKPSTASLSLKQKASGVLEASTNLSDQDVFALVEVSDADSYDTHLLLSTRRYLGHYRRNVQRALETGVRLSHLSLQTPITALRLLDSFLQADASSDETGDDDGTARPPPRARQDKARQLKLIDTLYDMLRVVSSRDLAVAAADPRRRVLHHVHKLINHALVRMAHANLANKHYIATRSAATYYDDVDDKTGTYLDETRGFIGSETGAKCVFRTVYENHAALLVDGVDADLVQSSFATIQAKGVRAAGMLQFLSVVCSCDGTPLPQNQERIVRGLFSLADEMPLTRFHTLIDVCECPQPNVRVTKSMRNMALALPQSMATAGLTWKPLGHVMIDNGQTNLVITWKSCRGWAPGSPALFHTPEELGLPVHEAVVAPANLVAYRQTLPHAALAAESEAASSSLWDVGESIFELFPSGSTTSTGRSLSPTSAKKRAETVQALLQDVLLEESNEIKATGSEFEAFEMTELPSRPVNATTTTTTTGTSDAAPSSTDVDTTTKLNDALPKWVLLEHVTWTLQPYDLYPVFFNKKPWADADVEIQADKRLRLRFDQLKSLAEYFHLQLQLLVELVRGGSASSIIAKQFSYTMLVSSISNDRLPHVIRTSLAVLLHHCYVDRFPHEAVSTDAHRIFVYEEIAELKTHTPLPLPAFEIKPNHPVMARGLATGDEFLLHPYPNKMAVLQATLYLTLCKFAATPIKHLTVASTAFLQSLLLVVHDLFRFGFYSELPAQTRVVSLLLCLLDGRNTGDDDVRYRRSRLHNSITAYKAHICRLLSTVVDMWRDVDVCRVLSFFKFNYLQEKRRSVLKARRRIFRVADVVHLLNDPHLDLLHLSKGTLDFICVDLMLYDDKALVHHALALMIQCNTRRERVLQALVTSLLVYSSPPRAVVGGQKTSPSYQVFKELDALLPLLKFNVMLVESPLMTQEATDLQALDAVVAELESLVRKVAQCCCDYSADGLAVKQGRRKSTFWGMLDTSASTRHYFPKLEKQRIVLHMQVHKPVMALLALPDATPFMSTDAVRKLKNTCCEMLTYLVHHHPEAQHAVFAYMPRLGPFFGRLLLVMTMILTMMMTKMKMTMMMISDSYLLLETLESMGDLLIALLTNNVELCRNVPHQVIWKFVRLLDTHRARLTDAPDVAAASFLVICHVLDFAIVYIAPNDLPSATNQTLWLDIFMHEQFHHTIVPFADGITPEMETLSDALMATRGYQELTRVVQSPPDTFVLNYFQRVLVLLGLVCRGRNMPCEVKCQQTYPLNLVLTILLDAKMPMGLKYVAARYVTQVFLHPDSYMELTSMQSPMWRLLLQSSNTVREFALGAGDRFLYRDEDVQFRDLFTDYIFHGLLGIVAAFFRHVFHPSTMLLHDSVDALVKSLHLALDQVQDHVPMDAFQTKIVQDCRQAVATATTSATASLSRAASVLSRRGTEGGLRIGRLGSARAPPQLQASHFDQFKLELSVDGRLQAILSREFLTLIGRWEGIDSEHGKHSASVTLRLFCKKIVEFIEANPTSRASSLARVVQFVRLDCVVDALKILYALCAKKRVRATKSMAAVEIEEACDEYKQIQTFLASCGAARMVLELIAGANAPETVRHAIDLGTELLAGGNDTVQSIFYHSFTDERCFVQIKALLQQAADSVKERQRNMKFASDVRPEKARRASDTNVVRPLDTPLVAAVVSGDMVIQFLTHLARGHFRPMQMVVLQQDALGHRHSHVNILQAVVEYMLMLVKDDLLLTRMRRADCESLAHCWACLVVYMQGPCEVNQDYLIHSALVDVFRKTLKVRVDAAADDDADGHLPDQNDAIILKRLNSLAIKAMTSVLEGRTSPDHVHARLRTGLELKALHVRLEVYDEYVAEKGNHMGDLAWANTFLEEGVDLCTLTKVVFDAPSALTMPPPKRTDFASDATFDGAMDAWRHAAKFAAACKFFAAMHYSVELWWGAPEPRLETVFFALPTHCHMLHELGPRKGRFLDTLDYKSNDRLKQFVRGAAILNEEMQHIEVLSTFPVYNLIRPYIPVFKYASFGLAIFLNVIILVSTNRTRLRDGEENNPEGLMWSLEIAGYIQTFLSFCVLLFILVISVPLVFRRRFNFMVKQKMVDYKREKATDVVLDPTLVDLDEIKQNVEERLARSRAWWLHLYVSYLPLLKVCVVVVLLQLTLMAAMPTLPFWLPFVVVGLPFLRNTREYLDASSSSPAFLYTSVYDICTDRYTAFYLGYLATSGAGSTVHPIFYIYHLLDIVVMSSTLQNVVASVLKPGRTLLLTCLLSLCGVYFFAMLIFFFLPQDMRSDTTSVDYCHTLMDCVVTFVHRGFKHTFGGSIGFFMTVTLDNPPNVSDRSQFWSRIVFDVVFYLFAVIMLNIIFGITIDTFSDLRTEASERDDRKRNQCFVCGLPRDAYDNHYIQLGIPNGFDKHIAEEHNMWNYLYFLVHVNSKELIECSGPEAYVKTLLLKEDLSWFPQGMAKCMAKAKKQSTKDDIRAIQQQLRALAVQSEAVVDFFHRKREKKAAQAAAMAARAV</sequence>
<dbReference type="SUPFAM" id="SSF82109">
    <property type="entry name" value="MIR domain"/>
    <property type="match status" value="1"/>
</dbReference>
<feature type="transmembrane region" description="Helical" evidence="7">
    <location>
        <begin position="2700"/>
        <end position="2722"/>
    </location>
</feature>
<dbReference type="PANTHER" id="PTHR13715:SF99">
    <property type="entry name" value="INOSITOL 1,4,5-TRISPHOSPHATE RECEPTOR-LIKE PROTEIN A"/>
    <property type="match status" value="1"/>
</dbReference>
<dbReference type="Pfam" id="PF08454">
    <property type="entry name" value="RIH_assoc"/>
    <property type="match status" value="1"/>
</dbReference>
<dbReference type="EMBL" id="VJMH01007019">
    <property type="protein sequence ID" value="KAF0686011.1"/>
    <property type="molecule type" value="Genomic_DNA"/>
</dbReference>
<proteinExistence type="predicted"/>
<feature type="transmembrane region" description="Helical" evidence="7">
    <location>
        <begin position="2617"/>
        <end position="2639"/>
    </location>
</feature>
<dbReference type="Proteomes" id="UP000332933">
    <property type="component" value="Unassembled WGS sequence"/>
</dbReference>
<keyword evidence="3" id="KW-0677">Repeat</keyword>
<evidence type="ECO:0000313" key="9">
    <source>
        <dbReference type="EMBL" id="KAF0686011.1"/>
    </source>
</evidence>
<evidence type="ECO:0000256" key="1">
    <source>
        <dbReference type="ARBA" id="ARBA00004141"/>
    </source>
</evidence>
<gene>
    <name evidence="10" type="primary">Aste57867_22165</name>
    <name evidence="9" type="ORF">As57867_022096</name>
    <name evidence="10" type="ORF">ASTE57867_22165</name>
</gene>
<protein>
    <submittedName>
        <fullName evidence="10">Aste57867_22165 protein</fullName>
    </submittedName>
</protein>
<accession>A0A485LKA4</accession>
<comment type="subcellular location">
    <subcellularLocation>
        <location evidence="1">Membrane</location>
        <topology evidence="1">Multi-pass membrane protein</topology>
    </subcellularLocation>
</comment>
<evidence type="ECO:0000313" key="10">
    <source>
        <dbReference type="EMBL" id="VFT98832.1"/>
    </source>
</evidence>
<dbReference type="InterPro" id="IPR016093">
    <property type="entry name" value="MIR_motif"/>
</dbReference>
<dbReference type="PRINTS" id="PR00779">
    <property type="entry name" value="INSP3RECEPTR"/>
</dbReference>
<dbReference type="PANTHER" id="PTHR13715">
    <property type="entry name" value="RYANODINE RECEPTOR AND IP3 RECEPTOR"/>
    <property type="match status" value="1"/>
</dbReference>
<feature type="transmembrane region" description="Helical" evidence="7">
    <location>
        <begin position="1504"/>
        <end position="1524"/>
    </location>
</feature>
<name>A0A485LKA4_9STRA</name>
<evidence type="ECO:0000256" key="2">
    <source>
        <dbReference type="ARBA" id="ARBA00022692"/>
    </source>
</evidence>
<dbReference type="Gene3D" id="2.80.10.50">
    <property type="match status" value="2"/>
</dbReference>
<feature type="region of interest" description="Disordered" evidence="6">
    <location>
        <begin position="465"/>
        <end position="486"/>
    </location>
</feature>
<dbReference type="Pfam" id="PF08709">
    <property type="entry name" value="Ins145_P3_rec"/>
    <property type="match status" value="1"/>
</dbReference>
<dbReference type="Pfam" id="PF00520">
    <property type="entry name" value="Ion_trans"/>
    <property type="match status" value="1"/>
</dbReference>
<dbReference type="GO" id="GO:0005783">
    <property type="term" value="C:endoplasmic reticulum"/>
    <property type="evidence" value="ECO:0007669"/>
    <property type="project" value="InterPro"/>
</dbReference>
<dbReference type="InterPro" id="IPR013662">
    <property type="entry name" value="RIH_assoc-dom"/>
</dbReference>
<feature type="domain" description="MIR" evidence="8">
    <location>
        <begin position="103"/>
        <end position="157"/>
    </location>
</feature>
<dbReference type="Gene3D" id="1.10.287.70">
    <property type="match status" value="1"/>
</dbReference>
<keyword evidence="11" id="KW-1185">Reference proteome</keyword>
<dbReference type="EMBL" id="CAADRA010007045">
    <property type="protein sequence ID" value="VFT98832.1"/>
    <property type="molecule type" value="Genomic_DNA"/>
</dbReference>
<dbReference type="GO" id="GO:0070679">
    <property type="term" value="F:inositol 1,4,5 trisphosphate binding"/>
    <property type="evidence" value="ECO:0007669"/>
    <property type="project" value="InterPro"/>
</dbReference>
<dbReference type="GO" id="GO:0005220">
    <property type="term" value="F:inositol 1,4,5-trisphosphate-gated calcium channel activity"/>
    <property type="evidence" value="ECO:0007669"/>
    <property type="project" value="InterPro"/>
</dbReference>
<feature type="transmembrane region" description="Helical" evidence="7">
    <location>
        <begin position="2519"/>
        <end position="2538"/>
    </location>
</feature>
<dbReference type="InterPro" id="IPR005821">
    <property type="entry name" value="Ion_trans_dom"/>
</dbReference>
<evidence type="ECO:0000259" key="8">
    <source>
        <dbReference type="PROSITE" id="PS50919"/>
    </source>
</evidence>
<dbReference type="GO" id="GO:0016020">
    <property type="term" value="C:membrane"/>
    <property type="evidence" value="ECO:0007669"/>
    <property type="project" value="UniProtKB-SubCell"/>
</dbReference>
<dbReference type="InterPro" id="IPR000493">
    <property type="entry name" value="InsP3_rcpt"/>
</dbReference>
<evidence type="ECO:0000256" key="5">
    <source>
        <dbReference type="ARBA" id="ARBA00023136"/>
    </source>
</evidence>
<evidence type="ECO:0000256" key="6">
    <source>
        <dbReference type="SAM" id="MobiDB-lite"/>
    </source>
</evidence>
<keyword evidence="5 7" id="KW-0472">Membrane</keyword>
<feature type="compositionally biased region" description="Low complexity" evidence="6">
    <location>
        <begin position="844"/>
        <end position="861"/>
    </location>
</feature>
<reference evidence="10 11" key="1">
    <citation type="submission" date="2019-03" db="EMBL/GenBank/DDBJ databases">
        <authorList>
            <person name="Gaulin E."/>
            <person name="Dumas B."/>
        </authorList>
    </citation>
    <scope>NUCLEOTIDE SEQUENCE [LARGE SCALE GENOMIC DNA]</scope>
    <source>
        <strain evidence="10">CBS 568.67</strain>
    </source>
</reference>
<feature type="region of interest" description="Disordered" evidence="6">
    <location>
        <begin position="842"/>
        <end position="865"/>
    </location>
</feature>
<dbReference type="InterPro" id="IPR015925">
    <property type="entry name" value="Ryanodine_IP3_receptor"/>
</dbReference>
<organism evidence="10 11">
    <name type="scientific">Aphanomyces stellatus</name>
    <dbReference type="NCBI Taxonomy" id="120398"/>
    <lineage>
        <taxon>Eukaryota</taxon>
        <taxon>Sar</taxon>
        <taxon>Stramenopiles</taxon>
        <taxon>Oomycota</taxon>
        <taxon>Saprolegniomycetes</taxon>
        <taxon>Saprolegniales</taxon>
        <taxon>Verrucalvaceae</taxon>
        <taxon>Aphanomyces</taxon>
    </lineage>
</organism>
<evidence type="ECO:0000256" key="7">
    <source>
        <dbReference type="SAM" id="Phobius"/>
    </source>
</evidence>
<dbReference type="InterPro" id="IPR036300">
    <property type="entry name" value="MIR_dom_sf"/>
</dbReference>
<feature type="transmembrane region" description="Helical" evidence="7">
    <location>
        <begin position="2492"/>
        <end position="2513"/>
    </location>
</feature>
<evidence type="ECO:0000256" key="3">
    <source>
        <dbReference type="ARBA" id="ARBA00022737"/>
    </source>
</evidence>
<keyword evidence="2 7" id="KW-0812">Transmembrane</keyword>
<feature type="transmembrane region" description="Helical" evidence="7">
    <location>
        <begin position="2418"/>
        <end position="2443"/>
    </location>
</feature>
<dbReference type="SMART" id="SM00472">
    <property type="entry name" value="MIR"/>
    <property type="match status" value="2"/>
</dbReference>
<dbReference type="PROSITE" id="PS50919">
    <property type="entry name" value="MIR"/>
    <property type="match status" value="1"/>
</dbReference>
<evidence type="ECO:0000256" key="4">
    <source>
        <dbReference type="ARBA" id="ARBA00022989"/>
    </source>
</evidence>
<reference evidence="9" key="2">
    <citation type="submission" date="2019-06" db="EMBL/GenBank/DDBJ databases">
        <title>Genomics analysis of Aphanomyces spp. identifies a new class of oomycete effector associated with host adaptation.</title>
        <authorList>
            <person name="Gaulin E."/>
        </authorList>
    </citation>
    <scope>NUCLEOTIDE SEQUENCE</scope>
    <source>
        <strain evidence="9">CBS 578.67</strain>
    </source>
</reference>